<evidence type="ECO:0000313" key="1">
    <source>
        <dbReference type="EMBL" id="AGT73497.1"/>
    </source>
</evidence>
<dbReference type="PATRIC" id="fig|1352356.3.peg.245"/>
<dbReference type="Proteomes" id="UP000015920">
    <property type="component" value="Chromosome"/>
</dbReference>
<dbReference type="AlphaFoldDB" id="T1U990"/>
<gene>
    <name evidence="1" type="ORF">HPSA20_0255</name>
</gene>
<evidence type="ECO:0000313" key="2">
    <source>
        <dbReference type="Proteomes" id="UP000015920"/>
    </source>
</evidence>
<protein>
    <submittedName>
        <fullName evidence="1">Uncharacterized protein</fullName>
    </submittedName>
</protein>
<dbReference type="KEGG" id="hpys:HPSA20_0255"/>
<name>T1U990_HELPX</name>
<sequence length="37" mass="4414">MIGEILKHSKHFSLPKTFFKIQKKQKFINSRSVLLKI</sequence>
<dbReference type="EMBL" id="CP006691">
    <property type="protein sequence ID" value="AGT73497.1"/>
    <property type="molecule type" value="Genomic_DNA"/>
</dbReference>
<accession>T1U990</accession>
<dbReference type="HOGENOM" id="CLU_3344511_0_0_7"/>
<organism evidence="1 2">
    <name type="scientific">Helicobacter pylori SouthAfrica20</name>
    <dbReference type="NCBI Taxonomy" id="1352356"/>
    <lineage>
        <taxon>Bacteria</taxon>
        <taxon>Pseudomonadati</taxon>
        <taxon>Campylobacterota</taxon>
        <taxon>Epsilonproteobacteria</taxon>
        <taxon>Campylobacterales</taxon>
        <taxon>Helicobacteraceae</taxon>
        <taxon>Helicobacter</taxon>
    </lineage>
</organism>
<proteinExistence type="predicted"/>
<reference evidence="1 2" key="1">
    <citation type="journal article" date="2013" name="Genome Announc.">
        <title>Genome Sequences of Three hpAfrica2 Strains of Helicobacter pylori.</title>
        <authorList>
            <person name="Duncan S.S."/>
            <person name="Bertoli M.T."/>
            <person name="Kersulyte D."/>
            <person name="Valk P.L."/>
            <person name="Tamma S."/>
            <person name="Segal I."/>
            <person name="McClain M.S."/>
            <person name="Cover T.L."/>
            <person name="Berg D.E."/>
        </authorList>
    </citation>
    <scope>NUCLEOTIDE SEQUENCE [LARGE SCALE GENOMIC DNA]</scope>
    <source>
        <strain evidence="1">SouthAfrica20</strain>
    </source>
</reference>